<keyword evidence="3" id="KW-1185">Reference proteome</keyword>
<feature type="compositionally biased region" description="Pro residues" evidence="1">
    <location>
        <begin position="362"/>
        <end position="372"/>
    </location>
</feature>
<dbReference type="AlphaFoldDB" id="A0A8J7WKT7"/>
<dbReference type="RefSeq" id="WP_211466575.1">
    <property type="nucleotide sequence ID" value="NZ_JAGSXH010000021.1"/>
</dbReference>
<sequence length="472" mass="48034">MSADWSTPGPDRPTDPRDELVQALLGLRWALPRTDADARVALDQLSGVAARLGQLAGEPADAQSPWEGQVQALLAQAGFALDWWRPVLDDVDLDWTLNHQAHLSADLARIASAGARILDQFAPSTPHPGANPPSAVTQGPPQPPPRVAAAFGSVPATAIVDPLANSGRHRRPAYEFDVPQSPPRPSASAPPTPAAAPPFESWPQQPQQPAPLPDTLDPELERLLRPQQPQPHAPAEPAGVPGAAEPGSAGPAAAGPPFSHPVAWAGPGSDIPGGEPQTDPGGHPDRRGPHAGMVVQAVGILGAVAALSWWAVSSLHLGSAPAGHPAAAQSQGAHPAASASAKAHPAASPTPLATHSAVTPVTTPPTSPPPPNAAGVTSIHVELLGGSPTVHQVAMILSVNTAGTGQVTVTVDYWGTKNGVKSDERTASWTLSGKTAYSIGASIPVDAYCGEQVTLKAASGDTTATQSTSPGC</sequence>
<reference evidence="2" key="1">
    <citation type="submission" date="2021-04" db="EMBL/GenBank/DDBJ databases">
        <title>Genome based classification of Actinospica acidithermotolerans sp. nov., an actinobacterium isolated from an Indonesian hot spring.</title>
        <authorList>
            <person name="Kusuma A.B."/>
            <person name="Putra K.E."/>
            <person name="Nafisah S."/>
            <person name="Loh J."/>
            <person name="Nouioui I."/>
            <person name="Goodfellow M."/>
        </authorList>
    </citation>
    <scope>NUCLEOTIDE SEQUENCE</scope>
    <source>
        <strain evidence="2">DSM 45618</strain>
    </source>
</reference>
<evidence type="ECO:0000256" key="1">
    <source>
        <dbReference type="SAM" id="MobiDB-lite"/>
    </source>
</evidence>
<feature type="region of interest" description="Disordered" evidence="1">
    <location>
        <begin position="120"/>
        <end position="149"/>
    </location>
</feature>
<evidence type="ECO:0000313" key="3">
    <source>
        <dbReference type="Proteomes" id="UP000677913"/>
    </source>
</evidence>
<feature type="compositionally biased region" description="Low complexity" evidence="1">
    <location>
        <begin position="318"/>
        <end position="361"/>
    </location>
</feature>
<dbReference type="EMBL" id="JAGSXH010000021">
    <property type="protein sequence ID" value="MBS2963153.1"/>
    <property type="molecule type" value="Genomic_DNA"/>
</dbReference>
<feature type="region of interest" description="Disordered" evidence="1">
    <location>
        <begin position="173"/>
        <end position="290"/>
    </location>
</feature>
<gene>
    <name evidence="2" type="ORF">KGA66_08860</name>
</gene>
<feature type="compositionally biased region" description="Pro residues" evidence="1">
    <location>
        <begin position="180"/>
        <end position="196"/>
    </location>
</feature>
<accession>A0A8J7WKT7</accession>
<comment type="caution">
    <text evidence="2">The sequence shown here is derived from an EMBL/GenBank/DDBJ whole genome shotgun (WGS) entry which is preliminary data.</text>
</comment>
<feature type="region of interest" description="Disordered" evidence="1">
    <location>
        <begin position="318"/>
        <end position="374"/>
    </location>
</feature>
<organism evidence="2 3">
    <name type="scientific">Actinocrinis puniceicyclus</name>
    <dbReference type="NCBI Taxonomy" id="977794"/>
    <lineage>
        <taxon>Bacteria</taxon>
        <taxon>Bacillati</taxon>
        <taxon>Actinomycetota</taxon>
        <taxon>Actinomycetes</taxon>
        <taxon>Catenulisporales</taxon>
        <taxon>Actinospicaceae</taxon>
        <taxon>Actinocrinis</taxon>
    </lineage>
</organism>
<feature type="compositionally biased region" description="Low complexity" evidence="1">
    <location>
        <begin position="235"/>
        <end position="261"/>
    </location>
</feature>
<name>A0A8J7WKT7_9ACTN</name>
<protein>
    <submittedName>
        <fullName evidence="2">Uncharacterized protein</fullName>
    </submittedName>
</protein>
<evidence type="ECO:0000313" key="2">
    <source>
        <dbReference type="EMBL" id="MBS2963153.1"/>
    </source>
</evidence>
<proteinExistence type="predicted"/>
<dbReference type="Proteomes" id="UP000677913">
    <property type="component" value="Unassembled WGS sequence"/>
</dbReference>